<feature type="compositionally biased region" description="Basic and acidic residues" evidence="3">
    <location>
        <begin position="361"/>
        <end position="376"/>
    </location>
</feature>
<dbReference type="AlphaFoldDB" id="H2YY63"/>
<feature type="transmembrane region" description="Helical" evidence="4">
    <location>
        <begin position="203"/>
        <end position="230"/>
    </location>
</feature>
<dbReference type="Pfam" id="PF00431">
    <property type="entry name" value="CUB"/>
    <property type="match status" value="1"/>
</dbReference>
<evidence type="ECO:0000313" key="7">
    <source>
        <dbReference type="Proteomes" id="UP000007875"/>
    </source>
</evidence>
<sequence length="452" mass="51839">MQDNGLLVEELNFEEASVHRPCLSRGESIAPPPGCKHCVHEITATPSWGRISSRNLRNLRETQFQCTWVIKVENTARKVVVAIPRLALGNDENSRCQQQFLEIVDTGKTQGKYCSGNVPGDYVTRGHRVRVDVQGSSALARLVRDRRNPFEIVYKSVPITTISGFRDTISGPNRIDQYERPRQRPSTVAPGNRNKKDKDTPKFGGLTLTGFIAVVLCSVIILIIIIIVVVRRCCYKKKREREKRHDQVETGFPTKEKPLSQYSLPGNEMILSSEIVRPLRPARLNTDHSGRTANDVKQKKDRQYKQRPDTHEKHSRVAKSTNEQRPNSKTNQSKRKTLKVQSTRQGSSSHEKERRRKRHNNNVEEKHKQRVDHRVSENSQNDIRPKQRSGQRSDVRPSTRQPKTKSGHVRSKDKSRNDAKTPTSGRSAEKKKKTRRKSLKKVITTPYTRYRT</sequence>
<evidence type="ECO:0000256" key="1">
    <source>
        <dbReference type="ARBA" id="ARBA00023157"/>
    </source>
</evidence>
<evidence type="ECO:0000256" key="4">
    <source>
        <dbReference type="SAM" id="Phobius"/>
    </source>
</evidence>
<proteinExistence type="predicted"/>
<dbReference type="GeneTree" id="ENSGT00390000002534"/>
<keyword evidence="1" id="KW-1015">Disulfide bond</keyword>
<keyword evidence="4" id="KW-0472">Membrane</keyword>
<feature type="compositionally biased region" description="Basic and acidic residues" evidence="3">
    <location>
        <begin position="285"/>
        <end position="312"/>
    </location>
</feature>
<feature type="region of interest" description="Disordered" evidence="3">
    <location>
        <begin position="171"/>
        <end position="200"/>
    </location>
</feature>
<evidence type="ECO:0000313" key="6">
    <source>
        <dbReference type="Ensembl" id="ENSCSAVP00000010274.1"/>
    </source>
</evidence>
<keyword evidence="7" id="KW-1185">Reference proteome</keyword>
<feature type="domain" description="CUB" evidence="5">
    <location>
        <begin position="38"/>
        <end position="157"/>
    </location>
</feature>
<feature type="compositionally biased region" description="Polar residues" evidence="3">
    <location>
        <begin position="318"/>
        <end position="331"/>
    </location>
</feature>
<feature type="compositionally biased region" description="Basic and acidic residues" evidence="3">
    <location>
        <begin position="243"/>
        <end position="258"/>
    </location>
</feature>
<dbReference type="InterPro" id="IPR035914">
    <property type="entry name" value="Sperma_CUB_dom_sf"/>
</dbReference>
<comment type="caution">
    <text evidence="2">Lacks conserved residue(s) required for the propagation of feature annotation.</text>
</comment>
<evidence type="ECO:0000259" key="5">
    <source>
        <dbReference type="PROSITE" id="PS01180"/>
    </source>
</evidence>
<keyword evidence="4" id="KW-1133">Transmembrane helix</keyword>
<evidence type="ECO:0000256" key="2">
    <source>
        <dbReference type="PROSITE-ProRule" id="PRU00059"/>
    </source>
</evidence>
<dbReference type="HOGENOM" id="CLU_605420_0_0_1"/>
<protein>
    <recommendedName>
        <fullName evidence="5">CUB domain-containing protein</fullName>
    </recommendedName>
</protein>
<reference evidence="6" key="2">
    <citation type="submission" date="2025-08" db="UniProtKB">
        <authorList>
            <consortium name="Ensembl"/>
        </authorList>
    </citation>
    <scope>IDENTIFICATION</scope>
</reference>
<dbReference type="Gene3D" id="2.60.120.290">
    <property type="entry name" value="Spermadhesin, CUB domain"/>
    <property type="match status" value="1"/>
</dbReference>
<feature type="compositionally biased region" description="Basic and acidic residues" evidence="3">
    <location>
        <begin position="410"/>
        <end position="419"/>
    </location>
</feature>
<feature type="compositionally biased region" description="Basic residues" evidence="3">
    <location>
        <begin position="429"/>
        <end position="440"/>
    </location>
</feature>
<dbReference type="SMART" id="SM00042">
    <property type="entry name" value="CUB"/>
    <property type="match status" value="1"/>
</dbReference>
<keyword evidence="4" id="KW-0812">Transmembrane</keyword>
<name>H2YY63_CIOSA</name>
<dbReference type="Proteomes" id="UP000007875">
    <property type="component" value="Unassembled WGS sequence"/>
</dbReference>
<dbReference type="Ensembl" id="ENSCSAVT00000010399.1">
    <property type="protein sequence ID" value="ENSCSAVP00000010274.1"/>
    <property type="gene ID" value="ENSCSAVG00000006057.1"/>
</dbReference>
<reference evidence="7" key="1">
    <citation type="submission" date="2003-08" db="EMBL/GenBank/DDBJ databases">
        <authorList>
            <person name="Birren B."/>
            <person name="Nusbaum C."/>
            <person name="Abebe A."/>
            <person name="Abouelleil A."/>
            <person name="Adekoya E."/>
            <person name="Ait-zahra M."/>
            <person name="Allen N."/>
            <person name="Allen T."/>
            <person name="An P."/>
            <person name="Anderson M."/>
            <person name="Anderson S."/>
            <person name="Arachchi H."/>
            <person name="Armbruster J."/>
            <person name="Bachantsang P."/>
            <person name="Baldwin J."/>
            <person name="Barry A."/>
            <person name="Bayul T."/>
            <person name="Blitshsteyn B."/>
            <person name="Bloom T."/>
            <person name="Blye J."/>
            <person name="Boguslavskiy L."/>
            <person name="Borowsky M."/>
            <person name="Boukhgalter B."/>
            <person name="Brunache A."/>
            <person name="Butler J."/>
            <person name="Calixte N."/>
            <person name="Calvo S."/>
            <person name="Camarata J."/>
            <person name="Campo K."/>
            <person name="Chang J."/>
            <person name="Cheshatsang Y."/>
            <person name="Citroen M."/>
            <person name="Collymore A."/>
            <person name="Considine T."/>
            <person name="Cook A."/>
            <person name="Cooke P."/>
            <person name="Corum B."/>
            <person name="Cuomo C."/>
            <person name="David R."/>
            <person name="Dawoe T."/>
            <person name="Degray S."/>
            <person name="Dodge S."/>
            <person name="Dooley K."/>
            <person name="Dorje P."/>
            <person name="Dorjee K."/>
            <person name="Dorris L."/>
            <person name="Duffey N."/>
            <person name="Dupes A."/>
            <person name="Elkins T."/>
            <person name="Engels R."/>
            <person name="Erickson J."/>
            <person name="Farina A."/>
            <person name="Faro S."/>
            <person name="Ferreira P."/>
            <person name="Fischer H."/>
            <person name="Fitzgerald M."/>
            <person name="Foley K."/>
            <person name="Gage D."/>
            <person name="Galagan J."/>
            <person name="Gearin G."/>
            <person name="Gnerre S."/>
            <person name="Gnirke A."/>
            <person name="Goyette A."/>
            <person name="Graham J."/>
            <person name="Grandbois E."/>
            <person name="Gyaltsen K."/>
            <person name="Hafez N."/>
            <person name="Hagopian D."/>
            <person name="Hagos B."/>
            <person name="Hall J."/>
            <person name="Hatcher B."/>
            <person name="Heller A."/>
            <person name="Higgins H."/>
            <person name="Honan T."/>
            <person name="Horn A."/>
            <person name="Houde N."/>
            <person name="Hughes L."/>
            <person name="Hulme W."/>
            <person name="Husby E."/>
            <person name="Iliev I."/>
            <person name="Jaffe D."/>
            <person name="Jones C."/>
            <person name="Kamal M."/>
            <person name="Kamat A."/>
            <person name="Kamvysselis M."/>
            <person name="Karlsson E."/>
            <person name="Kells C."/>
            <person name="Kieu A."/>
            <person name="Kisner P."/>
            <person name="Kodira C."/>
            <person name="Kulbokas E."/>
            <person name="Labutti K."/>
            <person name="Lama D."/>
            <person name="Landers T."/>
            <person name="Leger J."/>
            <person name="Levine S."/>
            <person name="Lewis D."/>
            <person name="Lewis T."/>
            <person name="Lindblad-toh K."/>
            <person name="Liu X."/>
            <person name="Lokyitsang T."/>
            <person name="Lokyitsang Y."/>
            <person name="Lucien O."/>
            <person name="Lui A."/>
            <person name="Ma L.J."/>
            <person name="Mabbitt R."/>
            <person name="Macdonald J."/>
            <person name="Maclean C."/>
            <person name="Major J."/>
            <person name="Manning J."/>
            <person name="Marabella R."/>
            <person name="Maru K."/>
            <person name="Matthews C."/>
            <person name="Mauceli E."/>
            <person name="Mccarthy M."/>
            <person name="Mcdonough S."/>
            <person name="Mcghee T."/>
            <person name="Meldrim J."/>
            <person name="Meneus L."/>
            <person name="Mesirov J."/>
            <person name="Mihalev A."/>
            <person name="Mihova T."/>
            <person name="Mikkelsen T."/>
            <person name="Mlenga V."/>
            <person name="Moru K."/>
            <person name="Mozes J."/>
            <person name="Mulrain L."/>
            <person name="Munson G."/>
            <person name="Naylor J."/>
            <person name="Newes C."/>
            <person name="Nguyen C."/>
            <person name="Nguyen N."/>
            <person name="Nguyen T."/>
            <person name="Nicol R."/>
            <person name="Nielsen C."/>
            <person name="Nizzari M."/>
            <person name="Norbu C."/>
            <person name="Norbu N."/>
            <person name="O'donnell P."/>
            <person name="Okoawo O."/>
            <person name="O'leary S."/>
            <person name="Omotosho B."/>
            <person name="O'neill K."/>
            <person name="Osman S."/>
            <person name="Parker S."/>
            <person name="Perrin D."/>
            <person name="Phunkhang P."/>
            <person name="Piqani B."/>
            <person name="Purcell S."/>
            <person name="Rachupka T."/>
            <person name="Ramasamy U."/>
            <person name="Rameau R."/>
            <person name="Ray V."/>
            <person name="Raymond C."/>
            <person name="Retta R."/>
            <person name="Richardson S."/>
            <person name="Rise C."/>
            <person name="Rodriguez J."/>
            <person name="Rogers J."/>
            <person name="Rogov P."/>
            <person name="Rutman M."/>
            <person name="Schupbach R."/>
            <person name="Seaman C."/>
            <person name="Settipalli S."/>
            <person name="Sharpe T."/>
            <person name="Sheridan J."/>
            <person name="Sherpa N."/>
            <person name="Shi J."/>
            <person name="Smirnov S."/>
            <person name="Smith C."/>
            <person name="Sougnez C."/>
            <person name="Spencer B."/>
            <person name="Stalker J."/>
            <person name="Stange-thomann N."/>
            <person name="Stavropoulos S."/>
            <person name="Stetson K."/>
            <person name="Stone C."/>
            <person name="Stone S."/>
            <person name="Stubbs M."/>
            <person name="Talamas J."/>
            <person name="Tchuinga P."/>
            <person name="Tenzing P."/>
            <person name="Tesfaye S."/>
            <person name="Theodore J."/>
            <person name="Thoulutsang Y."/>
            <person name="Topham K."/>
            <person name="Towey S."/>
            <person name="Tsamla T."/>
            <person name="Tsomo N."/>
            <person name="Vallee D."/>
            <person name="Vassiliev H."/>
            <person name="Venkataraman V."/>
            <person name="Vinson J."/>
            <person name="Vo A."/>
            <person name="Wade C."/>
            <person name="Wang S."/>
            <person name="Wangchuk T."/>
            <person name="Wangdi T."/>
            <person name="Whittaker C."/>
            <person name="Wilkinson J."/>
            <person name="Wu Y."/>
            <person name="Wyman D."/>
            <person name="Yadav S."/>
            <person name="Yang S."/>
            <person name="Yang X."/>
            <person name="Yeager S."/>
            <person name="Yee E."/>
            <person name="Young G."/>
            <person name="Zainoun J."/>
            <person name="Zembeck L."/>
            <person name="Zimmer A."/>
            <person name="Zody M."/>
            <person name="Lander E."/>
        </authorList>
    </citation>
    <scope>NUCLEOTIDE SEQUENCE [LARGE SCALE GENOMIC DNA]</scope>
</reference>
<dbReference type="InterPro" id="IPR000859">
    <property type="entry name" value="CUB_dom"/>
</dbReference>
<dbReference type="InParanoid" id="H2YY63"/>
<dbReference type="SUPFAM" id="SSF49854">
    <property type="entry name" value="Spermadhesin, CUB domain"/>
    <property type="match status" value="1"/>
</dbReference>
<organism evidence="6 7">
    <name type="scientific">Ciona savignyi</name>
    <name type="common">Pacific transparent sea squirt</name>
    <dbReference type="NCBI Taxonomy" id="51511"/>
    <lineage>
        <taxon>Eukaryota</taxon>
        <taxon>Metazoa</taxon>
        <taxon>Chordata</taxon>
        <taxon>Tunicata</taxon>
        <taxon>Ascidiacea</taxon>
        <taxon>Phlebobranchia</taxon>
        <taxon>Cionidae</taxon>
        <taxon>Ciona</taxon>
    </lineage>
</organism>
<feature type="region of interest" description="Disordered" evidence="3">
    <location>
        <begin position="239"/>
        <end position="264"/>
    </location>
</feature>
<dbReference type="PROSITE" id="PS01180">
    <property type="entry name" value="CUB"/>
    <property type="match status" value="1"/>
</dbReference>
<dbReference type="CDD" id="cd00041">
    <property type="entry name" value="CUB"/>
    <property type="match status" value="1"/>
</dbReference>
<evidence type="ECO:0000256" key="3">
    <source>
        <dbReference type="SAM" id="MobiDB-lite"/>
    </source>
</evidence>
<accession>H2YY63</accession>
<reference evidence="6" key="3">
    <citation type="submission" date="2025-09" db="UniProtKB">
        <authorList>
            <consortium name="Ensembl"/>
        </authorList>
    </citation>
    <scope>IDENTIFICATION</scope>
</reference>
<feature type="region of interest" description="Disordered" evidence="3">
    <location>
        <begin position="280"/>
        <end position="452"/>
    </location>
</feature>
<feature type="compositionally biased region" description="Polar residues" evidence="3">
    <location>
        <begin position="377"/>
        <end position="390"/>
    </location>
</feature>